<proteinExistence type="inferred from homology"/>
<keyword evidence="7" id="KW-1185">Reference proteome</keyword>
<gene>
    <name evidence="6" type="ORF">ACFOGJ_26285</name>
</gene>
<dbReference type="Gene3D" id="3.40.50.2300">
    <property type="match status" value="2"/>
</dbReference>
<dbReference type="Pfam" id="PF13458">
    <property type="entry name" value="Peripla_BP_6"/>
    <property type="match status" value="1"/>
</dbReference>
<organism evidence="6 7">
    <name type="scientific">Marinibaculum pumilum</name>
    <dbReference type="NCBI Taxonomy" id="1766165"/>
    <lineage>
        <taxon>Bacteria</taxon>
        <taxon>Pseudomonadati</taxon>
        <taxon>Pseudomonadota</taxon>
        <taxon>Alphaproteobacteria</taxon>
        <taxon>Rhodospirillales</taxon>
        <taxon>Rhodospirillaceae</taxon>
        <taxon>Marinibaculum</taxon>
    </lineage>
</organism>
<dbReference type="PRINTS" id="PR00337">
    <property type="entry name" value="LEUILEVALBP"/>
</dbReference>
<dbReference type="InterPro" id="IPR000709">
    <property type="entry name" value="Leu_Ile_Val-bd"/>
</dbReference>
<name>A0ABV7L851_9PROT</name>
<evidence type="ECO:0000256" key="1">
    <source>
        <dbReference type="ARBA" id="ARBA00010062"/>
    </source>
</evidence>
<dbReference type="InterPro" id="IPR028081">
    <property type="entry name" value="Leu-bd"/>
</dbReference>
<evidence type="ECO:0000313" key="6">
    <source>
        <dbReference type="EMBL" id="MFC3230783.1"/>
    </source>
</evidence>
<keyword evidence="2" id="KW-0813">Transport</keyword>
<evidence type="ECO:0000256" key="4">
    <source>
        <dbReference type="ARBA" id="ARBA00022970"/>
    </source>
</evidence>
<feature type="domain" description="Leucine-binding protein" evidence="5">
    <location>
        <begin position="21"/>
        <end position="344"/>
    </location>
</feature>
<protein>
    <submittedName>
        <fullName evidence="6">Substrate-binding domain-containing protein</fullName>
    </submittedName>
</protein>
<reference evidence="7" key="1">
    <citation type="journal article" date="2019" name="Int. J. Syst. Evol. Microbiol.">
        <title>The Global Catalogue of Microorganisms (GCM) 10K type strain sequencing project: providing services to taxonomists for standard genome sequencing and annotation.</title>
        <authorList>
            <consortium name="The Broad Institute Genomics Platform"/>
            <consortium name="The Broad Institute Genome Sequencing Center for Infectious Disease"/>
            <person name="Wu L."/>
            <person name="Ma J."/>
        </authorList>
    </citation>
    <scope>NUCLEOTIDE SEQUENCE [LARGE SCALE GENOMIC DNA]</scope>
    <source>
        <strain evidence="7">KCTC 42964</strain>
    </source>
</reference>
<comment type="caution">
    <text evidence="6">The sequence shown here is derived from an EMBL/GenBank/DDBJ whole genome shotgun (WGS) entry which is preliminary data.</text>
</comment>
<dbReference type="CDD" id="cd06358">
    <property type="entry name" value="PBP1_NHase"/>
    <property type="match status" value="1"/>
</dbReference>
<dbReference type="Proteomes" id="UP001595528">
    <property type="component" value="Unassembled WGS sequence"/>
</dbReference>
<comment type="similarity">
    <text evidence="1">Belongs to the leucine-binding protein family.</text>
</comment>
<dbReference type="InterPro" id="IPR028082">
    <property type="entry name" value="Peripla_BP_I"/>
</dbReference>
<keyword evidence="4" id="KW-0029">Amino-acid transport</keyword>
<evidence type="ECO:0000256" key="3">
    <source>
        <dbReference type="ARBA" id="ARBA00022729"/>
    </source>
</evidence>
<evidence type="ECO:0000259" key="5">
    <source>
        <dbReference type="Pfam" id="PF13458"/>
    </source>
</evidence>
<dbReference type="PANTHER" id="PTHR47628:SF1">
    <property type="entry name" value="ALIPHATIC AMIDASE EXPRESSION-REGULATING PROTEIN"/>
    <property type="match status" value="1"/>
</dbReference>
<evidence type="ECO:0000256" key="2">
    <source>
        <dbReference type="ARBA" id="ARBA00022448"/>
    </source>
</evidence>
<keyword evidence="3" id="KW-0732">Signal</keyword>
<evidence type="ECO:0000313" key="7">
    <source>
        <dbReference type="Proteomes" id="UP001595528"/>
    </source>
</evidence>
<accession>A0ABV7L851</accession>
<dbReference type="SUPFAM" id="SSF53822">
    <property type="entry name" value="Periplasmic binding protein-like I"/>
    <property type="match status" value="1"/>
</dbReference>
<sequence>MGAATATGGSAGRRNPPRLRPLRVGLLAPQSGPIGLFGPSSVNCAMLAAAEINAAGGILGRAVDLVVEDGGGSPADVVARAEAMIAGGVEALIGSHVSPSRIALVKALGGRVPYIYTTLYEGGEYAFGVFVCGETPEMQLEPLLAWLARHRDARRWYLVGNDYVFPRTSLALAERYIGAADGRIAGRDFLALGTEDFQPCLDRIAASGADAVLIYLVGTDSILFNRQFAARGLHHGVVRAAPVLCENALMGIGPAGSSNLFSATGYANLSADPAARAFRDRYADRYGRMAPVPNRYAVACHDGLHLLSALAARAGSLDLYRLQLAAEGAGLDGPRGHCTLAGNHLGAPVHIAAADGPYLRALETLGFRAAAPPPAAIWPRELGRG</sequence>
<dbReference type="PANTHER" id="PTHR47628">
    <property type="match status" value="1"/>
</dbReference>
<dbReference type="EMBL" id="JBHRTR010000048">
    <property type="protein sequence ID" value="MFC3230783.1"/>
    <property type="molecule type" value="Genomic_DNA"/>
</dbReference>